<dbReference type="GO" id="GO:0006164">
    <property type="term" value="P:purine nucleotide biosynthetic process"/>
    <property type="evidence" value="ECO:0007669"/>
    <property type="project" value="UniProtKB-KW"/>
</dbReference>
<comment type="caution">
    <text evidence="6">The sequence shown here is derived from an EMBL/GenBank/DDBJ whole genome shotgun (WGS) entry which is preliminary data.</text>
</comment>
<evidence type="ECO:0000313" key="7">
    <source>
        <dbReference type="Proteomes" id="UP001454036"/>
    </source>
</evidence>
<organism evidence="6 7">
    <name type="scientific">Lithospermum erythrorhizon</name>
    <name type="common">Purple gromwell</name>
    <name type="synonym">Lithospermum officinale var. erythrorhizon</name>
    <dbReference type="NCBI Taxonomy" id="34254"/>
    <lineage>
        <taxon>Eukaryota</taxon>
        <taxon>Viridiplantae</taxon>
        <taxon>Streptophyta</taxon>
        <taxon>Embryophyta</taxon>
        <taxon>Tracheophyta</taxon>
        <taxon>Spermatophyta</taxon>
        <taxon>Magnoliopsida</taxon>
        <taxon>eudicotyledons</taxon>
        <taxon>Gunneridae</taxon>
        <taxon>Pentapetalae</taxon>
        <taxon>asterids</taxon>
        <taxon>lamiids</taxon>
        <taxon>Boraginales</taxon>
        <taxon>Boraginaceae</taxon>
        <taxon>Boraginoideae</taxon>
        <taxon>Lithospermeae</taxon>
        <taxon>Lithospermum</taxon>
    </lineage>
</organism>
<evidence type="ECO:0000256" key="3">
    <source>
        <dbReference type="ARBA" id="ARBA00022755"/>
    </source>
</evidence>
<keyword evidence="4" id="KW-0067">ATP-binding</keyword>
<evidence type="ECO:0000313" key="6">
    <source>
        <dbReference type="EMBL" id="GAA0164520.1"/>
    </source>
</evidence>
<keyword evidence="2" id="KW-0547">Nucleotide-binding</keyword>
<dbReference type="GO" id="GO:0005524">
    <property type="term" value="F:ATP binding"/>
    <property type="evidence" value="ECO:0007669"/>
    <property type="project" value="UniProtKB-KW"/>
</dbReference>
<dbReference type="GO" id="GO:0016874">
    <property type="term" value="F:ligase activity"/>
    <property type="evidence" value="ECO:0007669"/>
    <property type="project" value="UniProtKB-KW"/>
</dbReference>
<reference evidence="6 7" key="1">
    <citation type="submission" date="2024-01" db="EMBL/GenBank/DDBJ databases">
        <title>The complete chloroplast genome sequence of Lithospermum erythrorhizon: insights into the phylogenetic relationship among Boraginaceae species and the maternal lineages of purple gromwells.</title>
        <authorList>
            <person name="Okada T."/>
            <person name="Watanabe K."/>
        </authorList>
    </citation>
    <scope>NUCLEOTIDE SEQUENCE [LARGE SCALE GENOMIC DNA]</scope>
</reference>
<dbReference type="AlphaFoldDB" id="A0AAV3QLW1"/>
<feature type="region of interest" description="Disordered" evidence="5">
    <location>
        <begin position="1"/>
        <end position="23"/>
    </location>
</feature>
<evidence type="ECO:0000256" key="5">
    <source>
        <dbReference type="SAM" id="MobiDB-lite"/>
    </source>
</evidence>
<dbReference type="SUPFAM" id="SSF82697">
    <property type="entry name" value="PurS-like"/>
    <property type="match status" value="1"/>
</dbReference>
<proteinExistence type="predicted"/>
<evidence type="ECO:0000256" key="1">
    <source>
        <dbReference type="ARBA" id="ARBA00022598"/>
    </source>
</evidence>
<evidence type="ECO:0000256" key="2">
    <source>
        <dbReference type="ARBA" id="ARBA00022741"/>
    </source>
</evidence>
<sequence length="117" mass="13376">MAHAPPVKSGSFRQKLALHKKSSKQPNCLLWGSFQRKFVLSKPEVLRGTDEKVIHFYQLPLLQDSAIAELLKLVQGKISNQIVGIKTEQRFNIGIESDLSNEQLFVLKWIMGETYEH</sequence>
<protein>
    <submittedName>
        <fullName evidence="6">Uncharacterized protein</fullName>
    </submittedName>
</protein>
<gene>
    <name evidence="6" type="ORF">LIER_20131</name>
</gene>
<dbReference type="InterPro" id="IPR036604">
    <property type="entry name" value="PurS-like_sf"/>
</dbReference>
<keyword evidence="1" id="KW-0436">Ligase</keyword>
<keyword evidence="3" id="KW-0658">Purine biosynthesis</keyword>
<dbReference type="Proteomes" id="UP001454036">
    <property type="component" value="Unassembled WGS sequence"/>
</dbReference>
<dbReference type="EMBL" id="BAABME010005071">
    <property type="protein sequence ID" value="GAA0164520.1"/>
    <property type="molecule type" value="Genomic_DNA"/>
</dbReference>
<keyword evidence="7" id="KW-1185">Reference proteome</keyword>
<accession>A0AAV3QLW1</accession>
<evidence type="ECO:0000256" key="4">
    <source>
        <dbReference type="ARBA" id="ARBA00022840"/>
    </source>
</evidence>
<name>A0AAV3QLW1_LITER</name>